<name>A0ABT3NZD5_9PROT</name>
<dbReference type="Proteomes" id="UP001526430">
    <property type="component" value="Unassembled WGS sequence"/>
</dbReference>
<dbReference type="NCBIfam" id="NF033542">
    <property type="entry name" value="transpos_IS110"/>
    <property type="match status" value="1"/>
</dbReference>
<evidence type="ECO:0000259" key="2">
    <source>
        <dbReference type="Pfam" id="PF02371"/>
    </source>
</evidence>
<proteinExistence type="predicted"/>
<accession>A0ABT3NZD5</accession>
<dbReference type="InterPro" id="IPR003346">
    <property type="entry name" value="Transposase_20"/>
</dbReference>
<feature type="domain" description="Transposase IS110-like N-terminal" evidence="1">
    <location>
        <begin position="5"/>
        <end position="150"/>
    </location>
</feature>
<sequence length="326" mass="35870">MTTYVGLDVFTRATAICVVDESGEKLWEGQRPTDPDTIAEALRHHPPDLTRVGLETRLKTPWLWRELTERGVPVACLHTRHAKAALSLQMNKTDRNDALGLARLVRSGWYREVPVKALDTHRLRAVLFARQQVVGMATGLVNKNRKTLRTFGIAVGSGKGAIFEAQVRRVLPSGDVALLGLIEAMLRAWRAVVDERMKLERQLIVAAKHDTACRLLATAPGLGAVTAVAFVGAIEDPARFSRSKDVVAFLGLMPRRYQSGSVDATVRISKCGDKLVRKLLFEAAHVILIRTAAQLELKAWAERIAARSGHLTPQELAAEAARKGCR</sequence>
<feature type="domain" description="Transposase IS116/IS110/IS902 C-terminal" evidence="2">
    <location>
        <begin position="213"/>
        <end position="292"/>
    </location>
</feature>
<comment type="caution">
    <text evidence="3">The sequence shown here is derived from an EMBL/GenBank/DDBJ whole genome shotgun (WGS) entry which is preliminary data.</text>
</comment>
<evidence type="ECO:0000313" key="4">
    <source>
        <dbReference type="Proteomes" id="UP001526430"/>
    </source>
</evidence>
<keyword evidence="4" id="KW-1185">Reference proteome</keyword>
<organism evidence="3 4">
    <name type="scientific">Sabulicella glaciei</name>
    <dbReference type="NCBI Taxonomy" id="2984948"/>
    <lineage>
        <taxon>Bacteria</taxon>
        <taxon>Pseudomonadati</taxon>
        <taxon>Pseudomonadota</taxon>
        <taxon>Alphaproteobacteria</taxon>
        <taxon>Acetobacterales</taxon>
        <taxon>Acetobacteraceae</taxon>
        <taxon>Sabulicella</taxon>
    </lineage>
</organism>
<protein>
    <submittedName>
        <fullName evidence="3">IS110 family transposase</fullName>
    </submittedName>
</protein>
<dbReference type="InterPro" id="IPR002525">
    <property type="entry name" value="Transp_IS110-like_N"/>
</dbReference>
<dbReference type="InterPro" id="IPR047650">
    <property type="entry name" value="Transpos_IS110"/>
</dbReference>
<dbReference type="RefSeq" id="WP_301591720.1">
    <property type="nucleotide sequence ID" value="NZ_JAPFQI010000017.1"/>
</dbReference>
<evidence type="ECO:0000259" key="1">
    <source>
        <dbReference type="Pfam" id="PF01548"/>
    </source>
</evidence>
<dbReference type="PANTHER" id="PTHR33055:SF3">
    <property type="entry name" value="PUTATIVE TRANSPOSASE FOR IS117-RELATED"/>
    <property type="match status" value="1"/>
</dbReference>
<reference evidence="3 4" key="1">
    <citation type="submission" date="2022-10" db="EMBL/GenBank/DDBJ databases">
        <title>Roseococcus glaciei nov., sp. nov., isolated from glacier.</title>
        <authorList>
            <person name="Liu Q."/>
            <person name="Xin Y.-H."/>
        </authorList>
    </citation>
    <scope>NUCLEOTIDE SEQUENCE [LARGE SCALE GENOMIC DNA]</scope>
    <source>
        <strain evidence="3 4">MDT2-1-1</strain>
    </source>
</reference>
<evidence type="ECO:0000313" key="3">
    <source>
        <dbReference type="EMBL" id="MCW8087516.1"/>
    </source>
</evidence>
<dbReference type="Pfam" id="PF02371">
    <property type="entry name" value="Transposase_20"/>
    <property type="match status" value="1"/>
</dbReference>
<dbReference type="EMBL" id="JAPFQI010000017">
    <property type="protein sequence ID" value="MCW8087516.1"/>
    <property type="molecule type" value="Genomic_DNA"/>
</dbReference>
<gene>
    <name evidence="3" type="ORF">OF850_17965</name>
</gene>
<dbReference type="PANTHER" id="PTHR33055">
    <property type="entry name" value="TRANSPOSASE FOR INSERTION SEQUENCE ELEMENT IS1111A"/>
    <property type="match status" value="1"/>
</dbReference>
<dbReference type="Pfam" id="PF01548">
    <property type="entry name" value="DEDD_Tnp_IS110"/>
    <property type="match status" value="1"/>
</dbReference>